<gene>
    <name evidence="1" type="ORF">JOF33_000391</name>
</gene>
<protein>
    <submittedName>
        <fullName evidence="1">Uncharacterized protein</fullName>
    </submittedName>
</protein>
<proteinExistence type="predicted"/>
<reference evidence="1 2" key="1">
    <citation type="submission" date="2021-03" db="EMBL/GenBank/DDBJ databases">
        <title>Sequencing the genomes of 1000 actinobacteria strains.</title>
        <authorList>
            <person name="Klenk H.-P."/>
        </authorList>
    </citation>
    <scope>NUCLEOTIDE SEQUENCE [LARGE SCALE GENOMIC DNA]</scope>
    <source>
        <strain evidence="1 2">DSM 44506</strain>
    </source>
</reference>
<evidence type="ECO:0000313" key="2">
    <source>
        <dbReference type="Proteomes" id="UP001519305"/>
    </source>
</evidence>
<dbReference type="RefSeq" id="WP_224370492.1">
    <property type="nucleotide sequence ID" value="NZ_CP047357.1"/>
</dbReference>
<accession>A0ABS4U4V5</accession>
<comment type="caution">
    <text evidence="1">The sequence shown here is derived from an EMBL/GenBank/DDBJ whole genome shotgun (WGS) entry which is preliminary data.</text>
</comment>
<organism evidence="1 2">
    <name type="scientific">Corynebacterium freneyi</name>
    <dbReference type="NCBI Taxonomy" id="134034"/>
    <lineage>
        <taxon>Bacteria</taxon>
        <taxon>Bacillati</taxon>
        <taxon>Actinomycetota</taxon>
        <taxon>Actinomycetes</taxon>
        <taxon>Mycobacteriales</taxon>
        <taxon>Corynebacteriaceae</taxon>
        <taxon>Corynebacterium</taxon>
    </lineage>
</organism>
<sequence>MNNPLPEVVLPDGSVLRRCDEAPAGGGRLAIVHNGTYFHLTAMRDPAILAHQPTWFYLPELEPGDLDGFETVIVADRMHPGLLRARAAELRAVAEAGNTLVVLGINEVESWLPGLRHFDRPTNFWWWSVGEDPGIRMSSGDHPAWKYFSSKAVIWHHHGAFVSDAATTTLVRLDERDGNGDWAEVGAILLEDRESTPGRIIVTSLDPFFHHGSNFMPGSTRFLYGLLRWVDHRE</sequence>
<evidence type="ECO:0000313" key="1">
    <source>
        <dbReference type="EMBL" id="MBP2331692.1"/>
    </source>
</evidence>
<keyword evidence="2" id="KW-1185">Reference proteome</keyword>
<name>A0ABS4U4V5_9CORY</name>
<dbReference type="EMBL" id="JAGINY010000001">
    <property type="protein sequence ID" value="MBP2331692.1"/>
    <property type="molecule type" value="Genomic_DNA"/>
</dbReference>
<dbReference type="Proteomes" id="UP001519305">
    <property type="component" value="Unassembled WGS sequence"/>
</dbReference>